<keyword evidence="1" id="KW-1133">Transmembrane helix</keyword>
<dbReference type="Proteomes" id="UP000004283">
    <property type="component" value="Unassembled WGS sequence"/>
</dbReference>
<feature type="transmembrane region" description="Helical" evidence="1">
    <location>
        <begin position="12"/>
        <end position="33"/>
    </location>
</feature>
<keyword evidence="1" id="KW-0472">Membrane</keyword>
<gene>
    <name evidence="2" type="ORF">HMPREF0555_0218</name>
</gene>
<name>C2KHV2_LEUMC</name>
<sequence>MQRNVGKKFKKHLLLIVLVIMLIVVVVICFFNTKQPIKNTGKIAKTSSVKK</sequence>
<organism evidence="2 3">
    <name type="scientific">Leuconostoc mesenteroides subsp. cremoris ATCC 19254</name>
    <dbReference type="NCBI Taxonomy" id="586220"/>
    <lineage>
        <taxon>Bacteria</taxon>
        <taxon>Bacillati</taxon>
        <taxon>Bacillota</taxon>
        <taxon>Bacilli</taxon>
        <taxon>Lactobacillales</taxon>
        <taxon>Lactobacillaceae</taxon>
        <taxon>Leuconostoc</taxon>
    </lineage>
</organism>
<protein>
    <submittedName>
        <fullName evidence="2">Uncharacterized protein</fullName>
    </submittedName>
</protein>
<dbReference type="AlphaFoldDB" id="C2KHV2"/>
<keyword evidence="1" id="KW-0812">Transmembrane</keyword>
<evidence type="ECO:0000256" key="1">
    <source>
        <dbReference type="SAM" id="Phobius"/>
    </source>
</evidence>
<evidence type="ECO:0000313" key="2">
    <source>
        <dbReference type="EMBL" id="EEJ43164.1"/>
    </source>
</evidence>
<dbReference type="EMBL" id="ACKV01000008">
    <property type="protein sequence ID" value="EEJ43164.1"/>
    <property type="molecule type" value="Genomic_DNA"/>
</dbReference>
<accession>C2KHV2</accession>
<reference evidence="2 3" key="1">
    <citation type="submission" date="2009-04" db="EMBL/GenBank/DDBJ databases">
        <authorList>
            <person name="Qin X."/>
            <person name="Bachman B."/>
            <person name="Battles P."/>
            <person name="Bell A."/>
            <person name="Bess C."/>
            <person name="Bickham C."/>
            <person name="Chaboub L."/>
            <person name="Chen D."/>
            <person name="Coyle M."/>
            <person name="Deiros D.R."/>
            <person name="Dinh H."/>
            <person name="Forbes L."/>
            <person name="Fowler G."/>
            <person name="Francisco L."/>
            <person name="Fu Q."/>
            <person name="Gubbala S."/>
            <person name="Hale W."/>
            <person name="Han Y."/>
            <person name="Hemphill L."/>
            <person name="Highlander S.K."/>
            <person name="Hirani K."/>
            <person name="Hogues M."/>
            <person name="Jackson L."/>
            <person name="Jakkamsetti A."/>
            <person name="Javaid M."/>
            <person name="Jiang H."/>
            <person name="Korchina V."/>
            <person name="Kovar C."/>
            <person name="Lara F."/>
            <person name="Lee S."/>
            <person name="Mata R."/>
            <person name="Mathew T."/>
            <person name="Moen C."/>
            <person name="Morales K."/>
            <person name="Munidasa M."/>
            <person name="Nazareth L."/>
            <person name="Ngo R."/>
            <person name="Nguyen L."/>
            <person name="Okwuonu G."/>
            <person name="Ongeri F."/>
            <person name="Patil S."/>
            <person name="Petrosino J."/>
            <person name="Pham C."/>
            <person name="Pham P."/>
            <person name="Pu L.-L."/>
            <person name="Puazo M."/>
            <person name="Raj R."/>
            <person name="Reid J."/>
            <person name="Rouhana J."/>
            <person name="Saada N."/>
            <person name="Shang Y."/>
            <person name="Simmons D."/>
            <person name="Thornton R."/>
            <person name="Warren J."/>
            <person name="Weissenberger G."/>
            <person name="Zhang J."/>
            <person name="Zhang L."/>
            <person name="Zhou C."/>
            <person name="Zhu D."/>
            <person name="Muzny D."/>
            <person name="Worley K."/>
            <person name="Gibbs R."/>
        </authorList>
    </citation>
    <scope>NUCLEOTIDE SEQUENCE [LARGE SCALE GENOMIC DNA]</scope>
    <source>
        <strain evidence="2 3">ATCC 19254</strain>
    </source>
</reference>
<proteinExistence type="predicted"/>
<comment type="caution">
    <text evidence="2">The sequence shown here is derived from an EMBL/GenBank/DDBJ whole genome shotgun (WGS) entry which is preliminary data.</text>
</comment>
<evidence type="ECO:0000313" key="3">
    <source>
        <dbReference type="Proteomes" id="UP000004283"/>
    </source>
</evidence>
<dbReference type="HOGENOM" id="CLU_3100413_0_0_9"/>